<name>A0A5B7DPQ2_PORTR</name>
<sequence length="89" mass="10629">MPDNSSLKNLYLVSQDMWRKKNKFMTYHHDHGKNVNRNNTRHPMKDFPALAEISMKQFPLNRIQVKSFKLLIIRHVTKTHNLLSLMLLN</sequence>
<evidence type="ECO:0000313" key="1">
    <source>
        <dbReference type="EMBL" id="MPC23185.1"/>
    </source>
</evidence>
<gene>
    <name evidence="1" type="ORF">E2C01_016224</name>
</gene>
<keyword evidence="2" id="KW-1185">Reference proteome</keyword>
<comment type="caution">
    <text evidence="1">The sequence shown here is derived from an EMBL/GenBank/DDBJ whole genome shotgun (WGS) entry which is preliminary data.</text>
</comment>
<protein>
    <submittedName>
        <fullName evidence="1">Uncharacterized protein</fullName>
    </submittedName>
</protein>
<evidence type="ECO:0000313" key="2">
    <source>
        <dbReference type="Proteomes" id="UP000324222"/>
    </source>
</evidence>
<proteinExistence type="predicted"/>
<dbReference type="AlphaFoldDB" id="A0A5B7DPQ2"/>
<accession>A0A5B7DPQ2</accession>
<dbReference type="EMBL" id="VSRR010001176">
    <property type="protein sequence ID" value="MPC23185.1"/>
    <property type="molecule type" value="Genomic_DNA"/>
</dbReference>
<organism evidence="1 2">
    <name type="scientific">Portunus trituberculatus</name>
    <name type="common">Swimming crab</name>
    <name type="synonym">Neptunus trituberculatus</name>
    <dbReference type="NCBI Taxonomy" id="210409"/>
    <lineage>
        <taxon>Eukaryota</taxon>
        <taxon>Metazoa</taxon>
        <taxon>Ecdysozoa</taxon>
        <taxon>Arthropoda</taxon>
        <taxon>Crustacea</taxon>
        <taxon>Multicrustacea</taxon>
        <taxon>Malacostraca</taxon>
        <taxon>Eumalacostraca</taxon>
        <taxon>Eucarida</taxon>
        <taxon>Decapoda</taxon>
        <taxon>Pleocyemata</taxon>
        <taxon>Brachyura</taxon>
        <taxon>Eubrachyura</taxon>
        <taxon>Portunoidea</taxon>
        <taxon>Portunidae</taxon>
        <taxon>Portuninae</taxon>
        <taxon>Portunus</taxon>
    </lineage>
</organism>
<reference evidence="1 2" key="1">
    <citation type="submission" date="2019-05" db="EMBL/GenBank/DDBJ databases">
        <title>Another draft genome of Portunus trituberculatus and its Hox gene families provides insights of decapod evolution.</title>
        <authorList>
            <person name="Jeong J.-H."/>
            <person name="Song I."/>
            <person name="Kim S."/>
            <person name="Choi T."/>
            <person name="Kim D."/>
            <person name="Ryu S."/>
            <person name="Kim W."/>
        </authorList>
    </citation>
    <scope>NUCLEOTIDE SEQUENCE [LARGE SCALE GENOMIC DNA]</scope>
    <source>
        <tissue evidence="1">Muscle</tissue>
    </source>
</reference>
<dbReference type="Proteomes" id="UP000324222">
    <property type="component" value="Unassembled WGS sequence"/>
</dbReference>